<protein>
    <submittedName>
        <fullName evidence="2">Titin</fullName>
    </submittedName>
</protein>
<evidence type="ECO:0000313" key="2">
    <source>
        <dbReference type="EMBL" id="CRG91095.1"/>
    </source>
</evidence>
<feature type="compositionally biased region" description="Low complexity" evidence="1">
    <location>
        <begin position="719"/>
        <end position="728"/>
    </location>
</feature>
<dbReference type="InterPro" id="IPR022198">
    <property type="entry name" value="DUF3723"/>
</dbReference>
<name>A0A0U1M681_TALIS</name>
<feature type="region of interest" description="Disordered" evidence="1">
    <location>
        <begin position="1054"/>
        <end position="1086"/>
    </location>
</feature>
<feature type="compositionally biased region" description="Basic and acidic residues" evidence="1">
    <location>
        <begin position="729"/>
        <end position="738"/>
    </location>
</feature>
<evidence type="ECO:0000256" key="1">
    <source>
        <dbReference type="SAM" id="MobiDB-lite"/>
    </source>
</evidence>
<dbReference type="Pfam" id="PF12520">
    <property type="entry name" value="DUF3723"/>
    <property type="match status" value="1"/>
</dbReference>
<feature type="compositionally biased region" description="Basic and acidic residues" evidence="1">
    <location>
        <begin position="952"/>
        <end position="971"/>
    </location>
</feature>
<dbReference type="Proteomes" id="UP000054383">
    <property type="component" value="Unassembled WGS sequence"/>
</dbReference>
<feature type="region of interest" description="Disordered" evidence="1">
    <location>
        <begin position="573"/>
        <end position="652"/>
    </location>
</feature>
<dbReference type="EMBL" id="CVMT01000009">
    <property type="protein sequence ID" value="CRG91095.1"/>
    <property type="molecule type" value="Genomic_DNA"/>
</dbReference>
<feature type="compositionally biased region" description="Low complexity" evidence="1">
    <location>
        <begin position="1076"/>
        <end position="1086"/>
    </location>
</feature>
<feature type="compositionally biased region" description="Basic and acidic residues" evidence="1">
    <location>
        <begin position="799"/>
        <end position="845"/>
    </location>
</feature>
<keyword evidence="3" id="KW-1185">Reference proteome</keyword>
<feature type="compositionally biased region" description="Low complexity" evidence="1">
    <location>
        <begin position="1120"/>
        <end position="1132"/>
    </location>
</feature>
<dbReference type="OMA" id="PRANDEH"/>
<feature type="region of interest" description="Disordered" evidence="1">
    <location>
        <begin position="1105"/>
        <end position="1171"/>
    </location>
</feature>
<sequence>MEFITDNELRLDTERNEKYQGTAKIDLDRISFHPNLSRPIEQKNIDRLCEIFRQEGCHRLKVQNHITAVVSRESLQAALRAARKTPEDLLATDPEKFSRLRFSTGQVLCLHGQHRIQAGAEVLPEGDRWWTVDIYLDEISPTLRTSLVEEYTNERQPSDGEIYRKIIQYQREDNAHFQNRWWARLSDTKAKRLRALRNNIELSTAFNALLPIPGVWGGMSIGNLPKVMALKCDEEIVHYLTLHVRKFWVSLVSADADHPDRASMMKIDAHTVEKLELMAPGLSRQDARTVKGWVLSGEVLGAFSEAERRRMAEKLERFDGIIPSLHTFFKDVTYLEKCANAVKRLFPLSQNYPTVWKSMRHHRAPTDSEGCLVQTSESHFERRPGSRADSLELACRQVWLYAMRHYPQLAKETQNDDLLAKPDNEKADGAVVYEMAILAQKLGFQSTAIDEIINGSPDWQIARDCLLQARKPDRYEFSAGDLDASIRGIVEFFSKARPRANPLPPDPIIRLPAGQKGRCGLPSKRAQKQDRRFLFVDHLHQSAIASTEKLSTMAVRRCVYFAFFGRPVPRSPNLAPDHTSPGPAHSNTPMSPLFFESSPDLDMPLAHETEDTEEPQTGTEPRASEQSHQQETELRAAAEAAERENSRRDAEERAAAAAAAAAEQQRLQQEAAERAAVAEQARLRREAEASAIAEAAEAQRVENEARERAAAENARLQREAASQAAAVAEQERLQREAEAAEQSRLQREAEEQMAQQERLRREEQEREALAAEQERVHREAEERAAQERAEQAAIAEQARLQREAEEQAVEQERLQREEEEREAIAAEQERLHREALAMTSEHSHLPSEIASTAEPEELPADEEWIARERAAALAQLEPDGPDIPTPPETQTSETSRPDIPLDLPGLIAQLRERPSLGDDESIRPDRETPTATPTHGVSLSGPVVAALESIPEETRSPVDETARRRQEDPRKVANARRAAEETEDEFTQTRNVEHQDLFVNESDEEPALEAVTVAPLERDAGPGIPPLGLSDEVLQEASAPAGVAHPAEVAIAPRPPIPSVRRKSRPVGIHQARKSAIGARNTATRRGAAGDVSLIAARHRTHLNLVPTLPSRPDHNGLDAGATAETSTTATGLSRLWRRRKNARADPASSRRPDPAPVPEPAQPAPPPRSDSIIFRVWRGGEWREIQRVAIDPSDTFGVARVARRYERDEYALFHDKALRNIKATQCLRAAQDDGTNSIFMVFRNRPDDIITITAAMVRAVDAVTGARHPA</sequence>
<dbReference type="PANTHER" id="PTHR34491:SF74">
    <property type="entry name" value="DUF4456 DOMAIN-CONTAINING PROTEIN"/>
    <property type="match status" value="1"/>
</dbReference>
<dbReference type="PANTHER" id="PTHR34491">
    <property type="entry name" value="A-TYPE INCLUSION PROTEIN, PUTATIVE-RELATED"/>
    <property type="match status" value="1"/>
</dbReference>
<dbReference type="OrthoDB" id="4226893at2759"/>
<feature type="compositionally biased region" description="Basic and acidic residues" evidence="1">
    <location>
        <begin position="910"/>
        <end position="928"/>
    </location>
</feature>
<dbReference type="STRING" id="28573.A0A0U1M681"/>
<accession>A0A0U1M681</accession>
<organism evidence="2 3">
    <name type="scientific">Talaromyces islandicus</name>
    <name type="common">Penicillium islandicum</name>
    <dbReference type="NCBI Taxonomy" id="28573"/>
    <lineage>
        <taxon>Eukaryota</taxon>
        <taxon>Fungi</taxon>
        <taxon>Dikarya</taxon>
        <taxon>Ascomycota</taxon>
        <taxon>Pezizomycotina</taxon>
        <taxon>Eurotiomycetes</taxon>
        <taxon>Eurotiomycetidae</taxon>
        <taxon>Eurotiales</taxon>
        <taxon>Trichocomaceae</taxon>
        <taxon>Talaromyces</taxon>
        <taxon>Talaromyces sect. Islandici</taxon>
    </lineage>
</organism>
<feature type="compositionally biased region" description="Acidic residues" evidence="1">
    <location>
        <begin position="854"/>
        <end position="863"/>
    </location>
</feature>
<proteinExistence type="predicted"/>
<reference evidence="2 3" key="1">
    <citation type="submission" date="2015-04" db="EMBL/GenBank/DDBJ databases">
        <authorList>
            <person name="Syromyatnikov M.Y."/>
            <person name="Popov V.N."/>
        </authorList>
    </citation>
    <scope>NUCLEOTIDE SEQUENCE [LARGE SCALE GENOMIC DNA]</scope>
    <source>
        <strain evidence="2">WF-38-12</strain>
    </source>
</reference>
<feature type="compositionally biased region" description="Basic and acidic residues" evidence="1">
    <location>
        <begin position="757"/>
        <end position="790"/>
    </location>
</feature>
<feature type="compositionally biased region" description="Basic and acidic residues" evidence="1">
    <location>
        <begin position="697"/>
        <end position="718"/>
    </location>
</feature>
<evidence type="ECO:0000313" key="3">
    <source>
        <dbReference type="Proteomes" id="UP000054383"/>
    </source>
</evidence>
<gene>
    <name evidence="2" type="ORF">PISL3812_08143</name>
</gene>
<feature type="compositionally biased region" description="Pro residues" evidence="1">
    <location>
        <begin position="1155"/>
        <end position="1169"/>
    </location>
</feature>
<feature type="compositionally biased region" description="Basic and acidic residues" evidence="1">
    <location>
        <begin position="622"/>
        <end position="652"/>
    </location>
</feature>
<dbReference type="AlphaFoldDB" id="A0A0U1M681"/>
<feature type="region of interest" description="Disordered" evidence="1">
    <location>
        <begin position="682"/>
        <end position="992"/>
    </location>
</feature>